<accession>A0A3R7D6B6</accession>
<protein>
    <submittedName>
        <fullName evidence="1">Uncharacterized protein</fullName>
    </submittedName>
</protein>
<keyword evidence="2" id="KW-1185">Reference proteome</keyword>
<name>A0A3R7D6B6_CLOSI</name>
<dbReference type="InParanoid" id="A0A3R7D6B6"/>
<comment type="caution">
    <text evidence="1">The sequence shown here is derived from an EMBL/GenBank/DDBJ whole genome shotgun (WGS) entry which is preliminary data.</text>
</comment>
<evidence type="ECO:0000313" key="1">
    <source>
        <dbReference type="EMBL" id="KAG5454716.1"/>
    </source>
</evidence>
<dbReference type="EMBL" id="NIRI02000005">
    <property type="protein sequence ID" value="KAG5454716.1"/>
    <property type="molecule type" value="Genomic_DNA"/>
</dbReference>
<reference evidence="1 2" key="1">
    <citation type="journal article" date="2018" name="Biotechnol. Adv.">
        <title>Improved genomic resources and new bioinformatic workflow for the carcinogenic parasite Clonorchis sinensis: Biotechnological implications.</title>
        <authorList>
            <person name="Wang D."/>
            <person name="Korhonen P.K."/>
            <person name="Gasser R.B."/>
            <person name="Young N.D."/>
        </authorList>
    </citation>
    <scope>NUCLEOTIDE SEQUENCE [LARGE SCALE GENOMIC DNA]</scope>
    <source>
        <strain evidence="1">Cs-k2</strain>
    </source>
</reference>
<sequence>MSSALRISKHMLFTAEAVSTHRFNPISVSKGKTTASTSEINSFCKQIWFCERLTWNQAESLVCDVSRQWKVLHQAASGFSCYDIRDIANIRLTETRGLRLPDEPQEGRNRWWAVGKFSATL</sequence>
<proteinExistence type="predicted"/>
<dbReference type="AlphaFoldDB" id="A0A3R7D6B6"/>
<gene>
    <name evidence="1" type="ORF">CSKR_104911</name>
</gene>
<dbReference type="Proteomes" id="UP000286415">
    <property type="component" value="Unassembled WGS sequence"/>
</dbReference>
<reference evidence="1 2" key="2">
    <citation type="journal article" date="2021" name="Genomics">
        <title>High-quality reference genome for Clonorchis sinensis.</title>
        <authorList>
            <person name="Young N.D."/>
            <person name="Stroehlein A.J."/>
            <person name="Kinkar L."/>
            <person name="Wang T."/>
            <person name="Sohn W.M."/>
            <person name="Chang B.C.H."/>
            <person name="Kaur P."/>
            <person name="Weisz D."/>
            <person name="Dudchenko O."/>
            <person name="Aiden E.L."/>
            <person name="Korhonen P.K."/>
            <person name="Gasser R.B."/>
        </authorList>
    </citation>
    <scope>NUCLEOTIDE SEQUENCE [LARGE SCALE GENOMIC DNA]</scope>
    <source>
        <strain evidence="1">Cs-k2</strain>
    </source>
</reference>
<organism evidence="1 2">
    <name type="scientific">Clonorchis sinensis</name>
    <name type="common">Chinese liver fluke</name>
    <dbReference type="NCBI Taxonomy" id="79923"/>
    <lineage>
        <taxon>Eukaryota</taxon>
        <taxon>Metazoa</taxon>
        <taxon>Spiralia</taxon>
        <taxon>Lophotrochozoa</taxon>
        <taxon>Platyhelminthes</taxon>
        <taxon>Trematoda</taxon>
        <taxon>Digenea</taxon>
        <taxon>Opisthorchiida</taxon>
        <taxon>Opisthorchiata</taxon>
        <taxon>Opisthorchiidae</taxon>
        <taxon>Clonorchis</taxon>
    </lineage>
</organism>
<evidence type="ECO:0000313" key="2">
    <source>
        <dbReference type="Proteomes" id="UP000286415"/>
    </source>
</evidence>